<accession>A0A495W026</accession>
<reference evidence="5 6" key="1">
    <citation type="submission" date="2018-10" db="EMBL/GenBank/DDBJ databases">
        <title>Sequencing the genomes of 1000 actinobacteria strains.</title>
        <authorList>
            <person name="Klenk H.-P."/>
        </authorList>
    </citation>
    <scope>NUCLEOTIDE SEQUENCE [LARGE SCALE GENOMIC DNA]</scope>
    <source>
        <strain evidence="5 6">DSM 43800</strain>
    </source>
</reference>
<dbReference type="CDD" id="cd01392">
    <property type="entry name" value="HTH_LacI"/>
    <property type="match status" value="1"/>
</dbReference>
<dbReference type="GO" id="GO:0003700">
    <property type="term" value="F:DNA-binding transcription factor activity"/>
    <property type="evidence" value="ECO:0007669"/>
    <property type="project" value="TreeGrafter"/>
</dbReference>
<dbReference type="RefSeq" id="WP_121005072.1">
    <property type="nucleotide sequence ID" value="NZ_RBXO01000001.1"/>
</dbReference>
<dbReference type="InterPro" id="IPR010982">
    <property type="entry name" value="Lambda_DNA-bd_dom_sf"/>
</dbReference>
<dbReference type="Proteomes" id="UP000282084">
    <property type="component" value="Unassembled WGS sequence"/>
</dbReference>
<name>A0A495W026_9PSEU</name>
<proteinExistence type="predicted"/>
<dbReference type="PRINTS" id="PR00036">
    <property type="entry name" value="HTHLACI"/>
</dbReference>
<dbReference type="PANTHER" id="PTHR30146:SF109">
    <property type="entry name" value="HTH-TYPE TRANSCRIPTIONAL REGULATOR GALS"/>
    <property type="match status" value="1"/>
</dbReference>
<keyword evidence="3" id="KW-0804">Transcription</keyword>
<gene>
    <name evidence="5" type="ORF">C8E97_2593</name>
</gene>
<organism evidence="5 6">
    <name type="scientific">Saccharothrix australiensis</name>
    <dbReference type="NCBI Taxonomy" id="2072"/>
    <lineage>
        <taxon>Bacteria</taxon>
        <taxon>Bacillati</taxon>
        <taxon>Actinomycetota</taxon>
        <taxon>Actinomycetes</taxon>
        <taxon>Pseudonocardiales</taxon>
        <taxon>Pseudonocardiaceae</taxon>
        <taxon>Saccharothrix</taxon>
    </lineage>
</organism>
<evidence type="ECO:0000256" key="3">
    <source>
        <dbReference type="ARBA" id="ARBA00023163"/>
    </source>
</evidence>
<dbReference type="Gene3D" id="3.40.50.2300">
    <property type="match status" value="2"/>
</dbReference>
<comment type="caution">
    <text evidence="5">The sequence shown here is derived from an EMBL/GenBank/DDBJ whole genome shotgun (WGS) entry which is preliminary data.</text>
</comment>
<dbReference type="PANTHER" id="PTHR30146">
    <property type="entry name" value="LACI-RELATED TRANSCRIPTIONAL REPRESSOR"/>
    <property type="match status" value="1"/>
</dbReference>
<dbReference type="PROSITE" id="PS00356">
    <property type="entry name" value="HTH_LACI_1"/>
    <property type="match status" value="1"/>
</dbReference>
<dbReference type="AlphaFoldDB" id="A0A495W026"/>
<dbReference type="Pfam" id="PF13377">
    <property type="entry name" value="Peripla_BP_3"/>
    <property type="match status" value="1"/>
</dbReference>
<dbReference type="Pfam" id="PF00356">
    <property type="entry name" value="LacI"/>
    <property type="match status" value="1"/>
</dbReference>
<dbReference type="InterPro" id="IPR000843">
    <property type="entry name" value="HTH_LacI"/>
</dbReference>
<dbReference type="OrthoDB" id="4268837at2"/>
<evidence type="ECO:0000256" key="2">
    <source>
        <dbReference type="ARBA" id="ARBA00023125"/>
    </source>
</evidence>
<protein>
    <submittedName>
        <fullName evidence="5">LacI family transcriptional regulator</fullName>
    </submittedName>
</protein>
<keyword evidence="2" id="KW-0238">DNA-binding</keyword>
<dbReference type="SUPFAM" id="SSF47413">
    <property type="entry name" value="lambda repressor-like DNA-binding domains"/>
    <property type="match status" value="1"/>
</dbReference>
<dbReference type="SUPFAM" id="SSF53822">
    <property type="entry name" value="Periplasmic binding protein-like I"/>
    <property type="match status" value="1"/>
</dbReference>
<dbReference type="InterPro" id="IPR028082">
    <property type="entry name" value="Peripla_BP_I"/>
</dbReference>
<feature type="domain" description="HTH lacI-type" evidence="4">
    <location>
        <begin position="16"/>
        <end position="70"/>
    </location>
</feature>
<dbReference type="EMBL" id="RBXO01000001">
    <property type="protein sequence ID" value="RKT54005.1"/>
    <property type="molecule type" value="Genomic_DNA"/>
</dbReference>
<dbReference type="Gene3D" id="1.10.260.40">
    <property type="entry name" value="lambda repressor-like DNA-binding domains"/>
    <property type="match status" value="1"/>
</dbReference>
<dbReference type="InterPro" id="IPR046335">
    <property type="entry name" value="LacI/GalR-like_sensor"/>
</dbReference>
<dbReference type="CDD" id="cd06267">
    <property type="entry name" value="PBP1_LacI_sugar_binding-like"/>
    <property type="match status" value="1"/>
</dbReference>
<evidence type="ECO:0000313" key="5">
    <source>
        <dbReference type="EMBL" id="RKT54005.1"/>
    </source>
</evidence>
<evidence type="ECO:0000256" key="1">
    <source>
        <dbReference type="ARBA" id="ARBA00023015"/>
    </source>
</evidence>
<sequence length="344" mass="35249">MTGGAGDPRGARRAGARLEEVARAAGVSKSTVSRVINGEPYVSARARAAVLQAVARLGYRPNQAARALAGSRANSVALVVSERGGRVPADPFLAGVLRGVHGELARRRVELVLVLSGEDDPRDLVDRLCGGHVDGALVVAPHGRDPLPRALLDAGLPTVVGGRPLGASGLSYVDCDNFDGALRAARRLVSSGRERVATIAGPADTAAGVDRLSGWKRGLTRARLPADLVARGDFTAESGAAAMAELLARAPDLDAVFAGSDSMALGALATLRAHGRRVPEDVAVVGFDDLGAASTAVPPLTTVRSDAVGVGRALTRRLMAELAGEPDLPPFVLLPAPLVPRASA</sequence>
<evidence type="ECO:0000313" key="6">
    <source>
        <dbReference type="Proteomes" id="UP000282084"/>
    </source>
</evidence>
<keyword evidence="6" id="KW-1185">Reference proteome</keyword>
<dbReference type="PROSITE" id="PS50932">
    <property type="entry name" value="HTH_LACI_2"/>
    <property type="match status" value="1"/>
</dbReference>
<dbReference type="SMART" id="SM00354">
    <property type="entry name" value="HTH_LACI"/>
    <property type="match status" value="1"/>
</dbReference>
<evidence type="ECO:0000259" key="4">
    <source>
        <dbReference type="PROSITE" id="PS50932"/>
    </source>
</evidence>
<dbReference type="GO" id="GO:0000976">
    <property type="term" value="F:transcription cis-regulatory region binding"/>
    <property type="evidence" value="ECO:0007669"/>
    <property type="project" value="TreeGrafter"/>
</dbReference>
<keyword evidence="1" id="KW-0805">Transcription regulation</keyword>